<evidence type="ECO:0000256" key="1">
    <source>
        <dbReference type="SAM" id="Phobius"/>
    </source>
</evidence>
<feature type="transmembrane region" description="Helical" evidence="1">
    <location>
        <begin position="7"/>
        <end position="25"/>
    </location>
</feature>
<keyword evidence="1" id="KW-0472">Membrane</keyword>
<feature type="transmembrane region" description="Helical" evidence="1">
    <location>
        <begin position="195"/>
        <end position="216"/>
    </location>
</feature>
<proteinExistence type="predicted"/>
<evidence type="ECO:0000313" key="3">
    <source>
        <dbReference type="Proteomes" id="UP000269883"/>
    </source>
</evidence>
<feature type="transmembrane region" description="Helical" evidence="1">
    <location>
        <begin position="169"/>
        <end position="188"/>
    </location>
</feature>
<reference evidence="2 3" key="1">
    <citation type="journal article" date="2018" name="Sci. Adv.">
        <title>Multi-heme cytochromes provide a pathway for survival in energy-limited environments.</title>
        <authorList>
            <person name="Deng X."/>
            <person name="Dohmae N."/>
            <person name="Nealson K.H."/>
            <person name="Hashimoto K."/>
            <person name="Okamoto A."/>
        </authorList>
    </citation>
    <scope>NUCLEOTIDE SEQUENCE [LARGE SCALE GENOMIC DNA]</scope>
    <source>
        <strain evidence="2 3">IS5</strain>
    </source>
</reference>
<sequence length="458" mass="51067">MKKLPACFYAFVFISVVSLLGYLRLSDLWAIEGVRLGALMGLSVMGLIFLITNQLMLLCLTLAFLPFTRGLFQFEIGPVTFSPFSMGLIVIGMFGVLMVFTGRRKFHFGGFDAALALLCAFYLVSTFLSSDVMDSGFLAFHTLFLPVLSYFCIKLLVDTRDKLDLCFNFFVAGITGFNAVCILQYIILQERVTLLGVPPISIATLSILPVMCLLYSERPKNLLSIVAIAVCLVALFLSFSRIYLLSLLLSPVFMKLIRRGHGFGMFTLMIVFSLGLTLTLPFLGPKVPDSTTNYGRALGLDAEFKRKEKSLGRVTDLGHMVKSLELRALTYRVGLENFLAKPLFGNGMHKGKYMVTQHNFHVEWLEFGGVLGYVAYLSVFICFFRSFGVLSVEHSELAPYVLTVFIILCNSLTNGFMHGFFSYVTYIAFGFAFAARDILSGRERIPAVVPRPSWESTS</sequence>
<feature type="transmembrane region" description="Helical" evidence="1">
    <location>
        <begin position="262"/>
        <end position="283"/>
    </location>
</feature>
<dbReference type="RefSeq" id="WP_126380094.1">
    <property type="nucleotide sequence ID" value="NZ_AP017378.1"/>
</dbReference>
<dbReference type="InterPro" id="IPR051533">
    <property type="entry name" value="WaaL-like"/>
</dbReference>
<evidence type="ECO:0008006" key="4">
    <source>
        <dbReference type="Google" id="ProtNLM"/>
    </source>
</evidence>
<evidence type="ECO:0000313" key="2">
    <source>
        <dbReference type="EMBL" id="BBD09268.1"/>
    </source>
</evidence>
<dbReference type="AlphaFoldDB" id="A0A2Z6B1D9"/>
<dbReference type="Proteomes" id="UP000269883">
    <property type="component" value="Chromosome"/>
</dbReference>
<keyword evidence="1" id="KW-0812">Transmembrane</keyword>
<feature type="transmembrane region" description="Helical" evidence="1">
    <location>
        <begin position="106"/>
        <end position="124"/>
    </location>
</feature>
<protein>
    <recommendedName>
        <fullName evidence="4">O-antigen polymerase</fullName>
    </recommendedName>
</protein>
<feature type="transmembrane region" description="Helical" evidence="1">
    <location>
        <begin position="79"/>
        <end position="100"/>
    </location>
</feature>
<gene>
    <name evidence="2" type="ORF">DFE_2542</name>
</gene>
<dbReference type="PANTHER" id="PTHR37422">
    <property type="entry name" value="TEICHURONIC ACID BIOSYNTHESIS PROTEIN TUAE"/>
    <property type="match status" value="1"/>
</dbReference>
<organism evidence="2 3">
    <name type="scientific">Desulfovibrio ferrophilus</name>
    <dbReference type="NCBI Taxonomy" id="241368"/>
    <lineage>
        <taxon>Bacteria</taxon>
        <taxon>Pseudomonadati</taxon>
        <taxon>Thermodesulfobacteriota</taxon>
        <taxon>Desulfovibrionia</taxon>
        <taxon>Desulfovibrionales</taxon>
        <taxon>Desulfovibrionaceae</taxon>
        <taxon>Desulfovibrio</taxon>
    </lineage>
</organism>
<feature type="transmembrane region" description="Helical" evidence="1">
    <location>
        <begin position="370"/>
        <end position="390"/>
    </location>
</feature>
<keyword evidence="1" id="KW-1133">Transmembrane helix</keyword>
<feature type="transmembrane region" description="Helical" evidence="1">
    <location>
        <begin position="136"/>
        <end position="157"/>
    </location>
</feature>
<dbReference type="KEGG" id="dfl:DFE_2542"/>
<dbReference type="PANTHER" id="PTHR37422:SF13">
    <property type="entry name" value="LIPOPOLYSACCHARIDE BIOSYNTHESIS PROTEIN PA4999-RELATED"/>
    <property type="match status" value="1"/>
</dbReference>
<feature type="transmembrane region" description="Helical" evidence="1">
    <location>
        <begin position="222"/>
        <end position="250"/>
    </location>
</feature>
<feature type="transmembrane region" description="Helical" evidence="1">
    <location>
        <begin position="45"/>
        <end position="67"/>
    </location>
</feature>
<dbReference type="OrthoDB" id="5450598at2"/>
<keyword evidence="3" id="KW-1185">Reference proteome</keyword>
<dbReference type="EMBL" id="AP017378">
    <property type="protein sequence ID" value="BBD09268.1"/>
    <property type="molecule type" value="Genomic_DNA"/>
</dbReference>
<name>A0A2Z6B1D9_9BACT</name>
<accession>A0A2Z6B1D9</accession>